<dbReference type="AlphaFoldDB" id="A0AAV5UW89"/>
<dbReference type="EMBL" id="BTSY01000001">
    <property type="protein sequence ID" value="GMT09984.1"/>
    <property type="molecule type" value="Genomic_DNA"/>
</dbReference>
<feature type="non-terminal residue" evidence="1">
    <location>
        <position position="178"/>
    </location>
</feature>
<comment type="caution">
    <text evidence="1">The sequence shown here is derived from an EMBL/GenBank/DDBJ whole genome shotgun (WGS) entry which is preliminary data.</text>
</comment>
<reference evidence="1" key="1">
    <citation type="submission" date="2023-10" db="EMBL/GenBank/DDBJ databases">
        <title>Genome assembly of Pristionchus species.</title>
        <authorList>
            <person name="Yoshida K."/>
            <person name="Sommer R.J."/>
        </authorList>
    </citation>
    <scope>NUCLEOTIDE SEQUENCE</scope>
    <source>
        <strain evidence="1">RS5133</strain>
    </source>
</reference>
<gene>
    <name evidence="1" type="ORF">PFISCL1PPCAC_1281</name>
</gene>
<evidence type="ECO:0000313" key="1">
    <source>
        <dbReference type="EMBL" id="GMT09984.1"/>
    </source>
</evidence>
<name>A0AAV5UW89_9BILA</name>
<protein>
    <submittedName>
        <fullName evidence="1">Uncharacterized protein</fullName>
    </submittedName>
</protein>
<sequence>QALASEAQTFLKQSLDSLGVESATDSTVPCILHDGKRVLDRALHDLHSSERLWKHLSNYVQLVLANHLKSVLNILHLNVTSDYDVESVTGEEETTDTMLDQALFDLDLIESGLNRPSNTYGLRSIEFAERSKIIERVLSMVLNTRKCILRIKDAEKEEIEGILSECVQEFTPTYKLLQ</sequence>
<accession>A0AAV5UW89</accession>
<organism evidence="1 2">
    <name type="scientific">Pristionchus fissidentatus</name>
    <dbReference type="NCBI Taxonomy" id="1538716"/>
    <lineage>
        <taxon>Eukaryota</taxon>
        <taxon>Metazoa</taxon>
        <taxon>Ecdysozoa</taxon>
        <taxon>Nematoda</taxon>
        <taxon>Chromadorea</taxon>
        <taxon>Rhabditida</taxon>
        <taxon>Rhabditina</taxon>
        <taxon>Diplogasteromorpha</taxon>
        <taxon>Diplogasteroidea</taxon>
        <taxon>Neodiplogasteridae</taxon>
        <taxon>Pristionchus</taxon>
    </lineage>
</organism>
<feature type="non-terminal residue" evidence="1">
    <location>
        <position position="1"/>
    </location>
</feature>
<dbReference type="Proteomes" id="UP001432322">
    <property type="component" value="Unassembled WGS sequence"/>
</dbReference>
<evidence type="ECO:0000313" key="2">
    <source>
        <dbReference type="Proteomes" id="UP001432322"/>
    </source>
</evidence>
<keyword evidence="2" id="KW-1185">Reference proteome</keyword>
<proteinExistence type="predicted"/>